<dbReference type="RefSeq" id="WP_196198603.1">
    <property type="nucleotide sequence ID" value="NZ_JADPRT010000026.1"/>
</dbReference>
<feature type="region of interest" description="Disordered" evidence="1">
    <location>
        <begin position="1"/>
        <end position="25"/>
    </location>
</feature>
<keyword evidence="3" id="KW-1185">Reference proteome</keyword>
<comment type="caution">
    <text evidence="2">The sequence shown here is derived from an EMBL/GenBank/DDBJ whole genome shotgun (WGS) entry which is preliminary data.</text>
</comment>
<reference evidence="2" key="1">
    <citation type="submission" date="2020-11" db="EMBL/GenBank/DDBJ databases">
        <title>Isolation and identification of active actinomycetes.</title>
        <authorList>
            <person name="Yu B."/>
        </authorList>
    </citation>
    <scope>NUCLEOTIDE SEQUENCE</scope>
    <source>
        <strain evidence="2">NEAU-YB345</strain>
    </source>
</reference>
<feature type="compositionally biased region" description="Pro residues" evidence="1">
    <location>
        <begin position="12"/>
        <end position="21"/>
    </location>
</feature>
<proteinExistence type="predicted"/>
<dbReference type="Pfam" id="PF13830">
    <property type="entry name" value="DUF4192"/>
    <property type="match status" value="1"/>
</dbReference>
<protein>
    <submittedName>
        <fullName evidence="2">DUF4192 domain-containing protein</fullName>
    </submittedName>
</protein>
<dbReference type="EMBL" id="JADPRT010000026">
    <property type="protein sequence ID" value="MBF9073755.1"/>
    <property type="molecule type" value="Genomic_DNA"/>
</dbReference>
<evidence type="ECO:0000313" key="2">
    <source>
        <dbReference type="EMBL" id="MBF9073755.1"/>
    </source>
</evidence>
<organism evidence="2 3">
    <name type="scientific">Streptacidiphilus fuscans</name>
    <dbReference type="NCBI Taxonomy" id="2789292"/>
    <lineage>
        <taxon>Bacteria</taxon>
        <taxon>Bacillati</taxon>
        <taxon>Actinomycetota</taxon>
        <taxon>Actinomycetes</taxon>
        <taxon>Kitasatosporales</taxon>
        <taxon>Streptomycetaceae</taxon>
        <taxon>Streptacidiphilus</taxon>
    </lineage>
</organism>
<evidence type="ECO:0000313" key="3">
    <source>
        <dbReference type="Proteomes" id="UP000657385"/>
    </source>
</evidence>
<feature type="compositionally biased region" description="Basic residues" evidence="1">
    <location>
        <begin position="378"/>
        <end position="389"/>
    </location>
</feature>
<feature type="compositionally biased region" description="Gly residues" evidence="1">
    <location>
        <begin position="391"/>
        <end position="409"/>
    </location>
</feature>
<feature type="compositionally biased region" description="Gly residues" evidence="1">
    <location>
        <begin position="416"/>
        <end position="425"/>
    </location>
</feature>
<dbReference type="AlphaFoldDB" id="A0A931BHW9"/>
<evidence type="ECO:0000256" key="1">
    <source>
        <dbReference type="SAM" id="MobiDB-lite"/>
    </source>
</evidence>
<feature type="region of interest" description="Disordered" evidence="1">
    <location>
        <begin position="378"/>
        <end position="441"/>
    </location>
</feature>
<gene>
    <name evidence="2" type="ORF">I2501_37655</name>
</gene>
<name>A0A931BHW9_9ACTN</name>
<dbReference type="Proteomes" id="UP000657385">
    <property type="component" value="Unassembled WGS sequence"/>
</dbReference>
<accession>A0A931BHW9</accession>
<dbReference type="InterPro" id="IPR025447">
    <property type="entry name" value="DUF4192"/>
</dbReference>
<sequence length="441" mass="46596">MNEHDMPSASAPVPPPAPQPSFSPFERPVVRMKTPADIAEALPFLLGFFPNDSIVALGLQGPRRRQGGSVRVDLPARAAWPEAAEEVVRYLLALSEQRDTMPDAVILYLCQDPVVGGSPRAVAEHLRPLALLLGEAFGAVGIPVHESLCLSEGRWFSYCCDDPGCCPVDGAPIRPPGSTSAVAAAAAFAGIQVRGNLRDLHRELAPMPVATVEPLMRAFERVMPAVAAEIGRERGCERLRSATADLVAAAVARFRSGERTLDDEHAVRIVLGLQDRLARDRAAEWLDPPDVHHAADVWRYLARRCVGPFADHAAAPLSLLGWTAWVTGDTVKARVALGRALTADPDYTFAALLYEAINCGAVPDSLCATLRAERAARQRGSRRRRRCRLGRGPGGAGGGRTGGDPGAPGGPDSAGSAGGPGGPGSASGSVPRQRRDPDSDA</sequence>